<dbReference type="GO" id="GO:1901259">
    <property type="term" value="P:chloroplast rRNA processing"/>
    <property type="evidence" value="ECO:0007669"/>
    <property type="project" value="TreeGrafter"/>
</dbReference>
<dbReference type="OrthoDB" id="536711at2759"/>
<comment type="similarity">
    <text evidence="2">Belongs to the NEMP family.</text>
</comment>
<feature type="transmembrane region" description="Helical" evidence="9">
    <location>
        <begin position="69"/>
        <end position="88"/>
    </location>
</feature>
<reference evidence="10 11" key="1">
    <citation type="journal article" date="2010" name="Science">
        <title>Genomic analysis of organismal complexity in the multicellular green alga Volvox carteri.</title>
        <authorList>
            <person name="Prochnik S.E."/>
            <person name="Umen J."/>
            <person name="Nedelcu A.M."/>
            <person name="Hallmann A."/>
            <person name="Miller S.M."/>
            <person name="Nishii I."/>
            <person name="Ferris P."/>
            <person name="Kuo A."/>
            <person name="Mitros T."/>
            <person name="Fritz-Laylin L.K."/>
            <person name="Hellsten U."/>
            <person name="Chapman J."/>
            <person name="Simakov O."/>
            <person name="Rensing S.A."/>
            <person name="Terry A."/>
            <person name="Pangilinan J."/>
            <person name="Kapitonov V."/>
            <person name="Jurka J."/>
            <person name="Salamov A."/>
            <person name="Shapiro H."/>
            <person name="Schmutz J."/>
            <person name="Grimwood J."/>
            <person name="Lindquist E."/>
            <person name="Lucas S."/>
            <person name="Grigoriev I.V."/>
            <person name="Schmitt R."/>
            <person name="Kirk D."/>
            <person name="Rokhsar D.S."/>
        </authorList>
    </citation>
    <scope>NUCLEOTIDE SEQUENCE [LARGE SCALE GENOMIC DNA]</scope>
    <source>
        <strain evidence="11">f. Nagariensis / Eve</strain>
    </source>
</reference>
<dbReference type="GeneID" id="9617929"/>
<dbReference type="GO" id="GO:0044528">
    <property type="term" value="P:regulation of mitochondrial mRNA stability"/>
    <property type="evidence" value="ECO:0007669"/>
    <property type="project" value="TreeGrafter"/>
</dbReference>
<organism evidence="11">
    <name type="scientific">Volvox carteri f. nagariensis</name>
    <dbReference type="NCBI Taxonomy" id="3068"/>
    <lineage>
        <taxon>Eukaryota</taxon>
        <taxon>Viridiplantae</taxon>
        <taxon>Chlorophyta</taxon>
        <taxon>core chlorophytes</taxon>
        <taxon>Chlorophyceae</taxon>
        <taxon>CS clade</taxon>
        <taxon>Chlamydomonadales</taxon>
        <taxon>Volvocaceae</taxon>
        <taxon>Volvox</taxon>
    </lineage>
</organism>
<feature type="region of interest" description="Disordered" evidence="8">
    <location>
        <begin position="587"/>
        <end position="607"/>
    </location>
</feature>
<evidence type="ECO:0000256" key="5">
    <source>
        <dbReference type="ARBA" id="ARBA00022989"/>
    </source>
</evidence>
<dbReference type="GO" id="GO:0005637">
    <property type="term" value="C:nuclear inner membrane"/>
    <property type="evidence" value="ECO:0007669"/>
    <property type="project" value="UniProtKB-SubCell"/>
</dbReference>
<dbReference type="PANTHER" id="PTHR21228:SF40">
    <property type="entry name" value="LD45607P"/>
    <property type="match status" value="1"/>
</dbReference>
<feature type="transmembrane region" description="Helical" evidence="9">
    <location>
        <begin position="109"/>
        <end position="131"/>
    </location>
</feature>
<dbReference type="GO" id="GO:0009507">
    <property type="term" value="C:chloroplast"/>
    <property type="evidence" value="ECO:0007669"/>
    <property type="project" value="GOC"/>
</dbReference>
<sequence length="1130" mass="121692">MALRVTSGGLLFAVGSVLILIYVLARQMPGRRSMAATAMLLGSSSWGILRWLTGYWLPSGYALLHNRLLLAYLVVMGLLGAAVTYMYGGVENTRLNTVLRVGLQLFGFLLIYMGTWTCSSLYAAVVAVALLHRCTTAINTALKRRSAQNALNKAQTASQTRAGAEFEEKLPMTPTGPSWAQQYAQSPLGDVPLADGDVVARVSPLPQTPLSLQFMSGSASVMALDQFDDCVPTGLIRGPGNKMIVIGGEEYEELIQEGRPWLTIEDQAPKRPVEHTLTRELGCSPVTAFQPSTRDRALSHFFTATIMGAQSWQELEALARVHSSSFNHVHVSALVCRLPKVVNPVELSKSEKTQFSRFLRDVSDLVTIRLSAFDPRAIANVLWGVSKLGYSPAPPTLNKFLFEAYVRMYDFNAQELANLAWALATLASLGNRPVPMWLRKYTLAAVPRVLDLKPQELAHMVWALSKLFPPATAVSANPPEPSALLPRAARASTGGSTANELQLTTQTASSSSHVAASHEDVSNRSHLPASPPSPSSPNGPGSSANPRGSASMEPRNTATLSPQDLANLWQVLGKCAADSVLGLELRLPENSGHSSSSGGRRSGSAGRAGVVVPAADIAAADIGKRTPAAARTAPCTMEPRLGRHQLHALLDVTVRALHGFTAQGLCLVLWSWARLRLQPSGSVTEAVFQRFSRVLPAQSTFQCIAISQWAAAHLGLRPPPPTMALFMSCARLQAPASKVSELMALLWALQQMRYRPNKELLNAFNARLRDSADKLSAASLQQVFRAYAVFGSPVPREIRNRALDVLTAVPVDARVANATVPAADGLAPLSTAGLTPSAEAAAAADAPEKKSGAPGEAPTASVPIPWLLERPPCAAVRYFATLAGLGMGIRPDDARRRRVSEMQVQLLRWRLEASSELRRSLRAAMEGAVRGRLHDLDADALCVLMSTLVRLHVKPGASFLREYYEEVAARVCRGGLAHWHVGWLLASLGRLHVRPPPELLARLLAALGPHLAGLTDSQLLSVVQALARLRFRPSVMWMRSYFAECMARIDVWPAAGLGVFLRSLGVLGLRLGTSSCRQLQVVVYRRKGRAAGSERAAATRRAPKKGAAAREEDLKSSLCAVCSELSGCAI</sequence>
<name>D8TJW1_VOLCA</name>
<dbReference type="eggNOG" id="ENOG502SW1J">
    <property type="taxonomic scope" value="Eukaryota"/>
</dbReference>
<dbReference type="InterPro" id="IPR019358">
    <property type="entry name" value="NEMP_fam"/>
</dbReference>
<dbReference type="GO" id="GO:0003723">
    <property type="term" value="F:RNA binding"/>
    <property type="evidence" value="ECO:0007669"/>
    <property type="project" value="TreeGrafter"/>
</dbReference>
<dbReference type="GO" id="GO:0005759">
    <property type="term" value="C:mitochondrial matrix"/>
    <property type="evidence" value="ECO:0007669"/>
    <property type="project" value="TreeGrafter"/>
</dbReference>
<keyword evidence="5 9" id="KW-1133">Transmembrane helix</keyword>
<accession>D8TJW1</accession>
<keyword evidence="6 9" id="KW-0472">Membrane</keyword>
<proteinExistence type="inferred from homology"/>
<feature type="region of interest" description="Disordered" evidence="8">
    <location>
        <begin position="838"/>
        <end position="857"/>
    </location>
</feature>
<feature type="compositionally biased region" description="Low complexity" evidence="8">
    <location>
        <begin position="591"/>
        <end position="607"/>
    </location>
</feature>
<dbReference type="EMBL" id="GL378325">
    <property type="protein sequence ID" value="EFJ52140.1"/>
    <property type="molecule type" value="Genomic_DNA"/>
</dbReference>
<protein>
    <submittedName>
        <fullName evidence="10">Uncharacterized protein</fullName>
    </submittedName>
</protein>
<dbReference type="PANTHER" id="PTHR21228">
    <property type="entry name" value="FAST LEU-RICH DOMAIN-CONTAINING"/>
    <property type="match status" value="1"/>
</dbReference>
<dbReference type="Pfam" id="PF10225">
    <property type="entry name" value="NEMP"/>
    <property type="match status" value="1"/>
</dbReference>
<dbReference type="Proteomes" id="UP000001058">
    <property type="component" value="Unassembled WGS sequence"/>
</dbReference>
<feature type="compositionally biased region" description="Low complexity" evidence="8">
    <location>
        <begin position="538"/>
        <end position="551"/>
    </location>
</feature>
<dbReference type="GO" id="GO:0000963">
    <property type="term" value="P:mitochondrial RNA processing"/>
    <property type="evidence" value="ECO:0007669"/>
    <property type="project" value="TreeGrafter"/>
</dbReference>
<evidence type="ECO:0000256" key="2">
    <source>
        <dbReference type="ARBA" id="ARBA00005748"/>
    </source>
</evidence>
<keyword evidence="7" id="KW-0539">Nucleus</keyword>
<gene>
    <name evidence="10" type="ORF">VOLCADRAFT_86990</name>
</gene>
<evidence type="ECO:0000256" key="4">
    <source>
        <dbReference type="ARBA" id="ARBA00022729"/>
    </source>
</evidence>
<dbReference type="GO" id="GO:0035770">
    <property type="term" value="C:ribonucleoprotein granule"/>
    <property type="evidence" value="ECO:0007669"/>
    <property type="project" value="TreeGrafter"/>
</dbReference>
<dbReference type="STRING" id="3068.D8TJW1"/>
<evidence type="ECO:0000256" key="8">
    <source>
        <dbReference type="SAM" id="MobiDB-lite"/>
    </source>
</evidence>
<keyword evidence="4" id="KW-0732">Signal</keyword>
<feature type="transmembrane region" description="Helical" evidence="9">
    <location>
        <begin position="37"/>
        <end position="57"/>
    </location>
</feature>
<feature type="compositionally biased region" description="Polar residues" evidence="8">
    <location>
        <begin position="493"/>
        <end position="508"/>
    </location>
</feature>
<evidence type="ECO:0000256" key="9">
    <source>
        <dbReference type="SAM" id="Phobius"/>
    </source>
</evidence>
<keyword evidence="11" id="KW-1185">Reference proteome</keyword>
<evidence type="ECO:0000256" key="3">
    <source>
        <dbReference type="ARBA" id="ARBA00022692"/>
    </source>
</evidence>
<dbReference type="InParanoid" id="D8TJW1"/>
<dbReference type="AlphaFoldDB" id="D8TJW1"/>
<comment type="subcellular location">
    <subcellularLocation>
        <location evidence="1">Nucleus inner membrane</location>
        <topology evidence="1">Multi-pass membrane protein</topology>
        <orientation evidence="1">Nucleoplasmic side</orientation>
    </subcellularLocation>
</comment>
<dbReference type="KEGG" id="vcn:VOLCADRAFT_86990"/>
<keyword evidence="3 9" id="KW-0812">Transmembrane</keyword>
<evidence type="ECO:0000313" key="10">
    <source>
        <dbReference type="EMBL" id="EFJ52140.1"/>
    </source>
</evidence>
<evidence type="ECO:0000256" key="7">
    <source>
        <dbReference type="ARBA" id="ARBA00023242"/>
    </source>
</evidence>
<evidence type="ECO:0000256" key="6">
    <source>
        <dbReference type="ARBA" id="ARBA00023136"/>
    </source>
</evidence>
<evidence type="ECO:0000313" key="11">
    <source>
        <dbReference type="Proteomes" id="UP000001058"/>
    </source>
</evidence>
<dbReference type="InterPro" id="IPR050870">
    <property type="entry name" value="FAST_kinase"/>
</dbReference>
<feature type="transmembrane region" description="Helical" evidence="9">
    <location>
        <begin position="6"/>
        <end position="25"/>
    </location>
</feature>
<evidence type="ECO:0000256" key="1">
    <source>
        <dbReference type="ARBA" id="ARBA00004575"/>
    </source>
</evidence>
<feature type="region of interest" description="Disordered" evidence="8">
    <location>
        <begin position="475"/>
        <end position="557"/>
    </location>
</feature>
<dbReference type="RefSeq" id="XP_002946914.1">
    <property type="nucleotide sequence ID" value="XM_002946868.1"/>
</dbReference>